<gene>
    <name evidence="2" type="ORF">HPBE_LOCUS18792</name>
</gene>
<protein>
    <submittedName>
        <fullName evidence="4">EamA domain-containing protein</fullName>
    </submittedName>
</protein>
<dbReference type="AlphaFoldDB" id="A0A183G9Z3"/>
<dbReference type="WBParaSite" id="HPBE_0001879301-mRNA-1">
    <property type="protein sequence ID" value="HPBE_0001879301-mRNA-1"/>
    <property type="gene ID" value="HPBE_0001879301"/>
</dbReference>
<reference evidence="2 3" key="1">
    <citation type="submission" date="2018-11" db="EMBL/GenBank/DDBJ databases">
        <authorList>
            <consortium name="Pathogen Informatics"/>
        </authorList>
    </citation>
    <scope>NUCLEOTIDE SEQUENCE [LARGE SCALE GENOMIC DNA]</scope>
</reference>
<evidence type="ECO:0000256" key="1">
    <source>
        <dbReference type="SAM" id="Phobius"/>
    </source>
</evidence>
<sequence length="103" mass="11084">MPLIFQSKPLVGVQIAFTLVVSCAGGLFVQVAGSAHFDPLIWPVFFNIVGIGLLWLFCLHQSWSRYSSAAVHPTEKLAFILAHDGPGITVSALIVFITTCGKV</sequence>
<keyword evidence="3" id="KW-1185">Reference proteome</keyword>
<name>A0A183G9Z3_HELPZ</name>
<evidence type="ECO:0000313" key="4">
    <source>
        <dbReference type="WBParaSite" id="HPBE_0001879301-mRNA-1"/>
    </source>
</evidence>
<feature type="transmembrane region" description="Helical" evidence="1">
    <location>
        <begin position="12"/>
        <end position="33"/>
    </location>
</feature>
<keyword evidence="1" id="KW-1133">Transmembrane helix</keyword>
<evidence type="ECO:0000313" key="2">
    <source>
        <dbReference type="EMBL" id="VDP12931.1"/>
    </source>
</evidence>
<keyword evidence="1" id="KW-0812">Transmembrane</keyword>
<accession>A0A3P8AQZ0</accession>
<proteinExistence type="predicted"/>
<dbReference type="Proteomes" id="UP000050761">
    <property type="component" value="Unassembled WGS sequence"/>
</dbReference>
<organism evidence="3 4">
    <name type="scientific">Heligmosomoides polygyrus</name>
    <name type="common">Parasitic roundworm</name>
    <dbReference type="NCBI Taxonomy" id="6339"/>
    <lineage>
        <taxon>Eukaryota</taxon>
        <taxon>Metazoa</taxon>
        <taxon>Ecdysozoa</taxon>
        <taxon>Nematoda</taxon>
        <taxon>Chromadorea</taxon>
        <taxon>Rhabditida</taxon>
        <taxon>Rhabditina</taxon>
        <taxon>Rhabditomorpha</taxon>
        <taxon>Strongyloidea</taxon>
        <taxon>Heligmosomidae</taxon>
        <taxon>Heligmosomoides</taxon>
    </lineage>
</organism>
<keyword evidence="1" id="KW-0472">Membrane</keyword>
<dbReference type="OrthoDB" id="5854469at2759"/>
<evidence type="ECO:0000313" key="3">
    <source>
        <dbReference type="Proteomes" id="UP000050761"/>
    </source>
</evidence>
<reference evidence="4" key="2">
    <citation type="submission" date="2019-09" db="UniProtKB">
        <authorList>
            <consortium name="WormBaseParasite"/>
        </authorList>
    </citation>
    <scope>IDENTIFICATION</scope>
</reference>
<accession>A0A183G9Z3</accession>
<dbReference type="EMBL" id="UZAH01030922">
    <property type="protein sequence ID" value="VDP12931.1"/>
    <property type="molecule type" value="Genomic_DNA"/>
</dbReference>
<feature type="transmembrane region" description="Helical" evidence="1">
    <location>
        <begin position="39"/>
        <end position="59"/>
    </location>
</feature>